<dbReference type="RefSeq" id="WP_325774172.1">
    <property type="nucleotide sequence ID" value="NZ_VTDN01000001.1"/>
</dbReference>
<gene>
    <name evidence="1" type="ORF">I2F25_00375</name>
</gene>
<proteinExistence type="predicted"/>
<protein>
    <submittedName>
        <fullName evidence="1">Uncharacterized protein</fullName>
    </submittedName>
</protein>
<organism evidence="1 2">
    <name type="scientific">Acinetobacter pollinis</name>
    <dbReference type="NCBI Taxonomy" id="2605270"/>
    <lineage>
        <taxon>Bacteria</taxon>
        <taxon>Pseudomonadati</taxon>
        <taxon>Pseudomonadota</taxon>
        <taxon>Gammaproteobacteria</taxon>
        <taxon>Moraxellales</taxon>
        <taxon>Moraxellaceae</taxon>
        <taxon>Acinetobacter</taxon>
    </lineage>
</organism>
<evidence type="ECO:0000313" key="2">
    <source>
        <dbReference type="Proteomes" id="UP001339883"/>
    </source>
</evidence>
<name>A0ABU6DRL1_9GAMM</name>
<comment type="caution">
    <text evidence="1">The sequence shown here is derived from an EMBL/GenBank/DDBJ whole genome shotgun (WGS) entry which is preliminary data.</text>
</comment>
<dbReference type="Proteomes" id="UP001339883">
    <property type="component" value="Unassembled WGS sequence"/>
</dbReference>
<accession>A0ABU6DRL1</accession>
<keyword evidence="2" id="KW-1185">Reference proteome</keyword>
<dbReference type="EMBL" id="VTDN01000001">
    <property type="protein sequence ID" value="MEB5475518.1"/>
    <property type="molecule type" value="Genomic_DNA"/>
</dbReference>
<evidence type="ECO:0000313" key="1">
    <source>
        <dbReference type="EMBL" id="MEB5475518.1"/>
    </source>
</evidence>
<reference evidence="1 2" key="1">
    <citation type="submission" date="2019-08" db="EMBL/GenBank/DDBJ databases">
        <title>Five species of Acinetobacter isolated from floral nectar and animal pollinators.</title>
        <authorList>
            <person name="Hendry T.A."/>
        </authorList>
    </citation>
    <scope>NUCLEOTIDE SEQUENCE [LARGE SCALE GENOMIC DNA]</scope>
    <source>
        <strain evidence="1 2">MD18.27</strain>
    </source>
</reference>
<sequence length="178" mass="20890">MSTLMLNNMNAFEWLGREMRAKIAQYEISLSATGEKPPNWEEKAGVFALMDDDLQKDLAFLLAYGDWKDGSAQYKKVLQFLTSSIFVVADQEKKRNKDKLPEVCQKIANMELYYFLHDHLDTKFTLEGKLWFAGIDMETKTYQNNWKHFGDATRMMLDQAKESAVEHIEKYRRDLRVE</sequence>